<keyword evidence="1" id="KW-0472">Membrane</keyword>
<keyword evidence="1" id="KW-0812">Transmembrane</keyword>
<feature type="transmembrane region" description="Helical" evidence="1">
    <location>
        <begin position="187"/>
        <end position="210"/>
    </location>
</feature>
<dbReference type="AlphaFoldDB" id="A0A0F5L757"/>
<proteinExistence type="predicted"/>
<dbReference type="RefSeq" id="WP_046143113.1">
    <property type="nucleotide sequence ID" value="NZ_LAJG01000022.1"/>
</dbReference>
<feature type="transmembrane region" description="Helical" evidence="1">
    <location>
        <begin position="41"/>
        <end position="59"/>
    </location>
</feature>
<feature type="transmembrane region" description="Helical" evidence="1">
    <location>
        <begin position="112"/>
        <end position="137"/>
    </location>
</feature>
<evidence type="ECO:0008006" key="4">
    <source>
        <dbReference type="Google" id="ProtNLM"/>
    </source>
</evidence>
<keyword evidence="3" id="KW-1185">Reference proteome</keyword>
<evidence type="ECO:0000313" key="3">
    <source>
        <dbReference type="Proteomes" id="UP000033514"/>
    </source>
</evidence>
<comment type="caution">
    <text evidence="2">The sequence shown here is derived from an EMBL/GenBank/DDBJ whole genome shotgun (WGS) entry which is preliminary data.</text>
</comment>
<dbReference type="Proteomes" id="UP000033514">
    <property type="component" value="Unassembled WGS sequence"/>
</dbReference>
<sequence>MALMDQLRAHVAPPRFIAFAVALILVTLLSGLGGLSPSEALLVGFDGACIVFFVSLVRITGHGAEDMRRSAAANDTNRAGLLAITLVIVLVILVAIGTLVGDTKSPAGEIPLVLVTLALSWLFANVVFGLHYAHLYYGQDDGQDRGGLDFPKRPTPDYWDFFYFSFTLGMTFQTSDVSIENSRFRRVVLVHTMAAFAFNIGILAYAINILGGQS</sequence>
<name>A0A0F5L757_9HYPH</name>
<evidence type="ECO:0000313" key="2">
    <source>
        <dbReference type="EMBL" id="KKB78178.1"/>
    </source>
</evidence>
<dbReference type="STRING" id="361041.VW35_10945"/>
<gene>
    <name evidence="2" type="ORF">VW35_10945</name>
</gene>
<protein>
    <recommendedName>
        <fullName evidence="4">DUF1345 domain-containing protein</fullName>
    </recommendedName>
</protein>
<reference evidence="2 3" key="1">
    <citation type="submission" date="2015-03" db="EMBL/GenBank/DDBJ databases">
        <authorList>
            <person name="Hassan Y.I."/>
            <person name="Lepp D."/>
            <person name="Zhou T."/>
        </authorList>
    </citation>
    <scope>NUCLEOTIDE SEQUENCE [LARGE SCALE GENOMIC DNA]</scope>
    <source>
        <strain evidence="2 3">GH2-10</strain>
    </source>
</reference>
<keyword evidence="1" id="KW-1133">Transmembrane helix</keyword>
<accession>A0A0F5L757</accession>
<feature type="transmembrane region" description="Helical" evidence="1">
    <location>
        <begin position="79"/>
        <end position="100"/>
    </location>
</feature>
<feature type="transmembrane region" description="Helical" evidence="1">
    <location>
        <begin position="16"/>
        <end position="35"/>
    </location>
</feature>
<dbReference type="InterPro" id="IPR009781">
    <property type="entry name" value="DUF1345"/>
</dbReference>
<dbReference type="EMBL" id="LAJG01000022">
    <property type="protein sequence ID" value="KKB78178.1"/>
    <property type="molecule type" value="Genomic_DNA"/>
</dbReference>
<dbReference type="OrthoDB" id="64737at2"/>
<dbReference type="Pfam" id="PF07077">
    <property type="entry name" value="DUF1345"/>
    <property type="match status" value="1"/>
</dbReference>
<dbReference type="PATRIC" id="fig|361041.3.peg.1556"/>
<evidence type="ECO:0000256" key="1">
    <source>
        <dbReference type="SAM" id="Phobius"/>
    </source>
</evidence>
<organism evidence="2 3">
    <name type="scientific">Devosia soli</name>
    <dbReference type="NCBI Taxonomy" id="361041"/>
    <lineage>
        <taxon>Bacteria</taxon>
        <taxon>Pseudomonadati</taxon>
        <taxon>Pseudomonadota</taxon>
        <taxon>Alphaproteobacteria</taxon>
        <taxon>Hyphomicrobiales</taxon>
        <taxon>Devosiaceae</taxon>
        <taxon>Devosia</taxon>
    </lineage>
</organism>